<name>A0A8S5LDM5_9CAUD</name>
<evidence type="ECO:0008006" key="2">
    <source>
        <dbReference type="Google" id="ProtNLM"/>
    </source>
</evidence>
<proteinExistence type="predicted"/>
<dbReference type="EMBL" id="BK014690">
    <property type="protein sequence ID" value="DAD68047.1"/>
    <property type="molecule type" value="Genomic_DNA"/>
</dbReference>
<dbReference type="Gene3D" id="2.40.128.510">
    <property type="entry name" value="Protein of unknown function DUF4738"/>
    <property type="match status" value="1"/>
</dbReference>
<sequence length="297" mass="33900">MTRKIWKNKVSHIIASENKVAEKRKEINRDVMTIKGSAILIVLVVSLASCSNRQTGEVSVKEDLIAKQLLQGIWVNDETEMPLMRIEGDTVYYANPQSAPVPFKVVHDTIYIYSNEPVAYKIDRQTEYSFWFHSLADEVIKLHKSENAEDSLVFTSREVEVISTTPEVIKKDSIVTYKNTRYRGYVYINPSKMKVFKTSYSENGISVDNVYYDNVIHICVYEGKKMLYGQDITKKMFADIFPAEILNQAILANMNFMGVDSKGYHYQATLGIPESSVYSLVNMIIGFDCTMSIEKAE</sequence>
<evidence type="ECO:0000313" key="1">
    <source>
        <dbReference type="EMBL" id="DAD68047.1"/>
    </source>
</evidence>
<dbReference type="Pfam" id="PF15889">
    <property type="entry name" value="DUF4738"/>
    <property type="match status" value="1"/>
</dbReference>
<reference evidence="1" key="1">
    <citation type="journal article" date="2021" name="Proc. Natl. Acad. Sci. U.S.A.">
        <title>A Catalog of Tens of Thousands of Viruses from Human Metagenomes Reveals Hidden Associations with Chronic Diseases.</title>
        <authorList>
            <person name="Tisza M.J."/>
            <person name="Buck C.B."/>
        </authorList>
    </citation>
    <scope>NUCLEOTIDE SEQUENCE</scope>
    <source>
        <strain evidence="1">CtCCX1</strain>
    </source>
</reference>
<protein>
    <recommendedName>
        <fullName evidence="2">DUF4738 domain-containing protein</fullName>
    </recommendedName>
</protein>
<accession>A0A8S5LDM5</accession>
<dbReference type="InterPro" id="IPR031762">
    <property type="entry name" value="DUF4738"/>
</dbReference>
<organism evidence="1">
    <name type="scientific">Siphoviridae sp. ctCCX1</name>
    <dbReference type="NCBI Taxonomy" id="2823567"/>
    <lineage>
        <taxon>Viruses</taxon>
        <taxon>Duplodnaviria</taxon>
        <taxon>Heunggongvirae</taxon>
        <taxon>Uroviricota</taxon>
        <taxon>Caudoviricetes</taxon>
    </lineage>
</organism>